<dbReference type="AlphaFoldDB" id="A0A1I1XWN9"/>
<evidence type="ECO:0000313" key="2">
    <source>
        <dbReference type="Proteomes" id="UP000183410"/>
    </source>
</evidence>
<dbReference type="Proteomes" id="UP000183410">
    <property type="component" value="Unassembled WGS sequence"/>
</dbReference>
<dbReference type="EMBL" id="FONN01000001">
    <property type="protein sequence ID" value="SFE11787.1"/>
    <property type="molecule type" value="Genomic_DNA"/>
</dbReference>
<name>A0A1I1XWN9_9BACL</name>
<evidence type="ECO:0000313" key="1">
    <source>
        <dbReference type="EMBL" id="SFE11787.1"/>
    </source>
</evidence>
<protein>
    <submittedName>
        <fullName evidence="1">Uncharacterized protein</fullName>
    </submittedName>
</protein>
<proteinExistence type="predicted"/>
<gene>
    <name evidence="1" type="ORF">SAMN04487969_101146</name>
</gene>
<accession>A0A1I1XWN9</accession>
<sequence length="45" mass="5037">MGSEGEVMNHFVRIVVDDEAVSNVLLKLARRYCLLTSYGVGCVYE</sequence>
<reference evidence="2" key="1">
    <citation type="submission" date="2016-10" db="EMBL/GenBank/DDBJ databases">
        <authorList>
            <person name="Varghese N."/>
            <person name="Submissions S."/>
        </authorList>
    </citation>
    <scope>NUCLEOTIDE SEQUENCE [LARGE SCALE GENOMIC DNA]</scope>
    <source>
        <strain evidence="2">CGMCC 1.10223</strain>
    </source>
</reference>
<keyword evidence="2" id="KW-1185">Reference proteome</keyword>
<organism evidence="1 2">
    <name type="scientific">Paenibacillus algorifonticola</name>
    <dbReference type="NCBI Taxonomy" id="684063"/>
    <lineage>
        <taxon>Bacteria</taxon>
        <taxon>Bacillati</taxon>
        <taxon>Bacillota</taxon>
        <taxon>Bacilli</taxon>
        <taxon>Bacillales</taxon>
        <taxon>Paenibacillaceae</taxon>
        <taxon>Paenibacillus</taxon>
    </lineage>
</organism>